<dbReference type="CDD" id="cd00130">
    <property type="entry name" value="PAS"/>
    <property type="match status" value="2"/>
</dbReference>
<dbReference type="Pfam" id="PF00512">
    <property type="entry name" value="HisKA"/>
    <property type="match status" value="1"/>
</dbReference>
<accession>S7TC95</accession>
<dbReference type="PROSITE" id="PS50113">
    <property type="entry name" value="PAC"/>
    <property type="match status" value="2"/>
</dbReference>
<dbReference type="InterPro" id="IPR001610">
    <property type="entry name" value="PAC"/>
</dbReference>
<dbReference type="InterPro" id="IPR003594">
    <property type="entry name" value="HATPase_dom"/>
</dbReference>
<evidence type="ECO:0000256" key="6">
    <source>
        <dbReference type="ARBA" id="ARBA00022777"/>
    </source>
</evidence>
<evidence type="ECO:0000259" key="10">
    <source>
        <dbReference type="PROSITE" id="PS50109"/>
    </source>
</evidence>
<dbReference type="SMART" id="SM00086">
    <property type="entry name" value="PAC"/>
    <property type="match status" value="2"/>
</dbReference>
<dbReference type="PANTHER" id="PTHR43065:SF42">
    <property type="entry name" value="TWO-COMPONENT SENSOR PPRA"/>
    <property type="match status" value="1"/>
</dbReference>
<dbReference type="SUPFAM" id="SSF47384">
    <property type="entry name" value="Homodimeric domain of signal transducing histidine kinase"/>
    <property type="match status" value="1"/>
</dbReference>
<dbReference type="InterPro" id="IPR013767">
    <property type="entry name" value="PAS_fold"/>
</dbReference>
<dbReference type="SUPFAM" id="SSF55874">
    <property type="entry name" value="ATPase domain of HSP90 chaperone/DNA topoisomerase II/histidine kinase"/>
    <property type="match status" value="1"/>
</dbReference>
<evidence type="ECO:0000256" key="3">
    <source>
        <dbReference type="ARBA" id="ARBA00022553"/>
    </source>
</evidence>
<feature type="domain" description="Histidine kinase" evidence="10">
    <location>
        <begin position="500"/>
        <end position="724"/>
    </location>
</feature>
<evidence type="ECO:0000256" key="5">
    <source>
        <dbReference type="ARBA" id="ARBA00022741"/>
    </source>
</evidence>
<dbReference type="InterPro" id="IPR036890">
    <property type="entry name" value="HATPase_C_sf"/>
</dbReference>
<evidence type="ECO:0000259" key="12">
    <source>
        <dbReference type="PROSITE" id="PS50113"/>
    </source>
</evidence>
<gene>
    <name evidence="13" type="ORF">dsmv_3196</name>
</gene>
<dbReference type="Pfam" id="PF00989">
    <property type="entry name" value="PAS"/>
    <property type="match status" value="1"/>
</dbReference>
<evidence type="ECO:0000256" key="4">
    <source>
        <dbReference type="ARBA" id="ARBA00022679"/>
    </source>
</evidence>
<dbReference type="SMART" id="SM00065">
    <property type="entry name" value="GAF"/>
    <property type="match status" value="1"/>
</dbReference>
<dbReference type="Gene3D" id="3.30.450.40">
    <property type="match status" value="1"/>
</dbReference>
<dbReference type="GO" id="GO:0005524">
    <property type="term" value="F:ATP binding"/>
    <property type="evidence" value="ECO:0007669"/>
    <property type="project" value="UniProtKB-KW"/>
</dbReference>
<dbReference type="EMBL" id="ATHJ01000110">
    <property type="protein sequence ID" value="EPR34817.1"/>
    <property type="molecule type" value="Genomic_DNA"/>
</dbReference>
<dbReference type="NCBIfam" id="TIGR00229">
    <property type="entry name" value="sensory_box"/>
    <property type="match status" value="2"/>
</dbReference>
<evidence type="ECO:0000313" key="14">
    <source>
        <dbReference type="Proteomes" id="UP000014977"/>
    </source>
</evidence>
<dbReference type="GO" id="GO:0006355">
    <property type="term" value="P:regulation of DNA-templated transcription"/>
    <property type="evidence" value="ECO:0007669"/>
    <property type="project" value="InterPro"/>
</dbReference>
<dbReference type="InterPro" id="IPR013655">
    <property type="entry name" value="PAS_fold_3"/>
</dbReference>
<dbReference type="InterPro" id="IPR003661">
    <property type="entry name" value="HisK_dim/P_dom"/>
</dbReference>
<name>S7TC95_DESML</name>
<dbReference type="EC" id="2.7.13.3" evidence="2"/>
<dbReference type="OrthoDB" id="9806821at2"/>
<feature type="coiled-coil region" evidence="9">
    <location>
        <begin position="464"/>
        <end position="491"/>
    </location>
</feature>
<evidence type="ECO:0000313" key="13">
    <source>
        <dbReference type="EMBL" id="EPR34817.1"/>
    </source>
</evidence>
<dbReference type="InterPro" id="IPR004358">
    <property type="entry name" value="Sig_transdc_His_kin-like_C"/>
</dbReference>
<evidence type="ECO:0000259" key="11">
    <source>
        <dbReference type="PROSITE" id="PS50112"/>
    </source>
</evidence>
<feature type="domain" description="PAC" evidence="12">
    <location>
        <begin position="293"/>
        <end position="345"/>
    </location>
</feature>
<keyword evidence="5" id="KW-0547">Nucleotide-binding</keyword>
<dbReference type="GO" id="GO:0000155">
    <property type="term" value="F:phosphorelay sensor kinase activity"/>
    <property type="evidence" value="ECO:0007669"/>
    <property type="project" value="InterPro"/>
</dbReference>
<keyword evidence="3" id="KW-0597">Phosphoprotein</keyword>
<keyword evidence="4" id="KW-0808">Transferase</keyword>
<proteinExistence type="predicted"/>
<dbReference type="eggNOG" id="COG4191">
    <property type="taxonomic scope" value="Bacteria"/>
</dbReference>
<dbReference type="InterPro" id="IPR035965">
    <property type="entry name" value="PAS-like_dom_sf"/>
</dbReference>
<dbReference type="PROSITE" id="PS50109">
    <property type="entry name" value="HIS_KIN"/>
    <property type="match status" value="1"/>
</dbReference>
<evidence type="ECO:0000256" key="8">
    <source>
        <dbReference type="ARBA" id="ARBA00023012"/>
    </source>
</evidence>
<sequence length="731" mass="82121">MKTPINATVPKRSSSKFTTKQTLKRQNDLLAAVRQTLELFISGHDPEQIYGRMLDILVQATESAFGFLDEVLYDIDGNPYKKSLALSDISWSSESHRLYEALKAHNLEFHNLDNLSGAPVIKGRAILANNASRDPLYKGIPEGHPPIVRYLGIPLYLGAEIIGMVGVANRPTDYTEEVAEFITPLTQACAAIIHARRIEEKERKNLAALKAGEARYRRIAENISDVVWVSDLDLKTTYVSPSVERMLGESVEAHLQKSMEEKIPSEHLKQLRTALAEELEKEADPNCDKNRSRLIEMQHYRADGGLIWIAVNVSFVRDEQGKPIGLQGVTRDITGHKRMEETQRRLQERLSQAVEMALLGYWEYDVASDQFIFDDAFYKIYRVTAEQMGGYTMSSSDYAERFVHPEDRWVVSDQIRKALHTIEVSHDSRIEHRILYADGTVGHIAVRFFVVKNAQGKTVRTYGVNQDITARKKAEERAAKLQAQLFQAQKMESVGRLAGGVAHDFNNMLGVILGYSELALEQVDPCQPLFESLHEIQKAAERLAHLTRQLLAFARKQPVTPRVLDLNDKVEGMLQTLRRIIGEDIDLHWLPAAKIWPLRIDPGQIDQILVNLCVNARDAMSGRSGRVTIQTGTRVFEPLQCVEDPEHRPGAYVMLAVGDNGSGMDQESIDNLFEPFFTTKPVGRGTGLGLPTIYGIVKQNKGSIRVESEPGMGTTFRIYLPRHSAASDIKS</sequence>
<comment type="catalytic activity">
    <reaction evidence="1">
        <text>ATP + protein L-histidine = ADP + protein N-phospho-L-histidine.</text>
        <dbReference type="EC" id="2.7.13.3"/>
    </reaction>
</comment>
<evidence type="ECO:0000256" key="2">
    <source>
        <dbReference type="ARBA" id="ARBA00012438"/>
    </source>
</evidence>
<dbReference type="InterPro" id="IPR005467">
    <property type="entry name" value="His_kinase_dom"/>
</dbReference>
<dbReference type="SMART" id="SM00388">
    <property type="entry name" value="HisKA"/>
    <property type="match status" value="1"/>
</dbReference>
<dbReference type="Gene3D" id="3.30.450.20">
    <property type="entry name" value="PAS domain"/>
    <property type="match status" value="2"/>
</dbReference>
<dbReference type="Pfam" id="PF08447">
    <property type="entry name" value="PAS_3"/>
    <property type="match status" value="1"/>
</dbReference>
<dbReference type="InterPro" id="IPR029016">
    <property type="entry name" value="GAF-like_dom_sf"/>
</dbReference>
<dbReference type="InterPro" id="IPR000014">
    <property type="entry name" value="PAS"/>
</dbReference>
<keyword evidence="8" id="KW-0902">Two-component regulatory system</keyword>
<reference evidence="13 14" key="1">
    <citation type="journal article" date="2013" name="Genome Announc.">
        <title>Draft genome sequences for three mercury-methylating, sulfate-reducing bacteria.</title>
        <authorList>
            <person name="Brown S.D."/>
            <person name="Hurt R.A.Jr."/>
            <person name="Gilmour C.C."/>
            <person name="Elias D.A."/>
        </authorList>
    </citation>
    <scope>NUCLEOTIDE SEQUENCE [LARGE SCALE GENOMIC DNA]</scope>
    <source>
        <strain evidence="13 14">DSM 2059</strain>
    </source>
</reference>
<dbReference type="Pfam" id="PF13185">
    <property type="entry name" value="GAF_2"/>
    <property type="match status" value="1"/>
</dbReference>
<dbReference type="STRING" id="897.B2D07_06950"/>
<dbReference type="Pfam" id="PF02518">
    <property type="entry name" value="HATPase_c"/>
    <property type="match status" value="1"/>
</dbReference>
<dbReference type="RefSeq" id="WP_020878286.1">
    <property type="nucleotide sequence ID" value="NZ_ATHJ01000110.1"/>
</dbReference>
<feature type="domain" description="PAS" evidence="11">
    <location>
        <begin position="212"/>
        <end position="282"/>
    </location>
</feature>
<dbReference type="Gene3D" id="3.30.565.10">
    <property type="entry name" value="Histidine kinase-like ATPase, C-terminal domain"/>
    <property type="match status" value="1"/>
</dbReference>
<dbReference type="SMART" id="SM00091">
    <property type="entry name" value="PAS"/>
    <property type="match status" value="1"/>
</dbReference>
<dbReference type="SMART" id="SM00387">
    <property type="entry name" value="HATPase_c"/>
    <property type="match status" value="1"/>
</dbReference>
<dbReference type="InterPro" id="IPR000700">
    <property type="entry name" value="PAS-assoc_C"/>
</dbReference>
<keyword evidence="6 13" id="KW-0418">Kinase</keyword>
<dbReference type="SUPFAM" id="SSF55781">
    <property type="entry name" value="GAF domain-like"/>
    <property type="match status" value="1"/>
</dbReference>
<organism evidence="13 14">
    <name type="scientific">Desulfococcus multivorans DSM 2059</name>
    <dbReference type="NCBI Taxonomy" id="1121405"/>
    <lineage>
        <taxon>Bacteria</taxon>
        <taxon>Pseudomonadati</taxon>
        <taxon>Thermodesulfobacteriota</taxon>
        <taxon>Desulfobacteria</taxon>
        <taxon>Desulfobacterales</taxon>
        <taxon>Desulfococcaceae</taxon>
        <taxon>Desulfococcus</taxon>
    </lineage>
</organism>
<dbReference type="Gene3D" id="1.10.287.130">
    <property type="match status" value="1"/>
</dbReference>
<evidence type="ECO:0000256" key="9">
    <source>
        <dbReference type="SAM" id="Coils"/>
    </source>
</evidence>
<dbReference type="PRINTS" id="PR00344">
    <property type="entry name" value="BCTRLSENSOR"/>
</dbReference>
<dbReference type="Proteomes" id="UP000014977">
    <property type="component" value="Unassembled WGS sequence"/>
</dbReference>
<protein>
    <recommendedName>
        <fullName evidence="2">histidine kinase</fullName>
        <ecNumber evidence="2">2.7.13.3</ecNumber>
    </recommendedName>
</protein>
<evidence type="ECO:0000256" key="1">
    <source>
        <dbReference type="ARBA" id="ARBA00000085"/>
    </source>
</evidence>
<dbReference type="AlphaFoldDB" id="S7TC95"/>
<evidence type="ECO:0000256" key="7">
    <source>
        <dbReference type="ARBA" id="ARBA00022840"/>
    </source>
</evidence>
<feature type="domain" description="PAC" evidence="12">
    <location>
        <begin position="428"/>
        <end position="480"/>
    </location>
</feature>
<keyword evidence="14" id="KW-1185">Reference proteome</keyword>
<dbReference type="InterPro" id="IPR036097">
    <property type="entry name" value="HisK_dim/P_sf"/>
</dbReference>
<dbReference type="PROSITE" id="PS50112">
    <property type="entry name" value="PAS"/>
    <property type="match status" value="1"/>
</dbReference>
<dbReference type="Gene3D" id="2.10.70.100">
    <property type="match status" value="1"/>
</dbReference>
<keyword evidence="7" id="KW-0067">ATP-binding</keyword>
<dbReference type="SUPFAM" id="SSF55785">
    <property type="entry name" value="PYP-like sensor domain (PAS domain)"/>
    <property type="match status" value="2"/>
</dbReference>
<comment type="caution">
    <text evidence="13">The sequence shown here is derived from an EMBL/GenBank/DDBJ whole genome shotgun (WGS) entry which is preliminary data.</text>
</comment>
<keyword evidence="9" id="KW-0175">Coiled coil</keyword>
<dbReference type="CDD" id="cd00082">
    <property type="entry name" value="HisKA"/>
    <property type="match status" value="1"/>
</dbReference>
<dbReference type="InterPro" id="IPR003018">
    <property type="entry name" value="GAF"/>
</dbReference>
<dbReference type="PANTHER" id="PTHR43065">
    <property type="entry name" value="SENSOR HISTIDINE KINASE"/>
    <property type="match status" value="1"/>
</dbReference>